<dbReference type="RefSeq" id="WP_124925842.1">
    <property type="nucleotide sequence ID" value="NZ_BMOH01000006.1"/>
</dbReference>
<evidence type="ECO:0000256" key="3">
    <source>
        <dbReference type="ARBA" id="ARBA00023315"/>
    </source>
</evidence>
<proteinExistence type="predicted"/>
<evidence type="ECO:0000313" key="5">
    <source>
        <dbReference type="EMBL" id="RRC99652.1"/>
    </source>
</evidence>
<reference evidence="5 6" key="1">
    <citation type="submission" date="2018-11" db="EMBL/GenBank/DDBJ databases">
        <title>The draft genome sequence of Amphritea balenae JAMM 1525T.</title>
        <authorList>
            <person name="Fang Z."/>
            <person name="Zhang Y."/>
            <person name="Han X."/>
        </authorList>
    </citation>
    <scope>NUCLEOTIDE SEQUENCE [LARGE SCALE GENOMIC DNA]</scope>
    <source>
        <strain evidence="5 6">JAMM 1525</strain>
    </source>
</reference>
<dbReference type="SMART" id="SM00563">
    <property type="entry name" value="PlsC"/>
    <property type="match status" value="1"/>
</dbReference>
<evidence type="ECO:0000256" key="2">
    <source>
        <dbReference type="ARBA" id="ARBA00022679"/>
    </source>
</evidence>
<dbReference type="PANTHER" id="PTHR10434:SF9">
    <property type="entry name" value="PHOSPHOLIPID_GLYCEROL ACYLTRANSFERASE DOMAIN-CONTAINING PROTEIN"/>
    <property type="match status" value="1"/>
</dbReference>
<dbReference type="AlphaFoldDB" id="A0A3P1SU19"/>
<protein>
    <submittedName>
        <fullName evidence="5">Glycerol acyltransferase</fullName>
    </submittedName>
</protein>
<dbReference type="EMBL" id="RQXV01000004">
    <property type="protein sequence ID" value="RRC99652.1"/>
    <property type="molecule type" value="Genomic_DNA"/>
</dbReference>
<gene>
    <name evidence="5" type="ORF">EHS89_09140</name>
</gene>
<evidence type="ECO:0000256" key="1">
    <source>
        <dbReference type="ARBA" id="ARBA00005189"/>
    </source>
</evidence>
<name>A0A3P1SU19_9GAMM</name>
<evidence type="ECO:0000313" key="6">
    <source>
        <dbReference type="Proteomes" id="UP000267535"/>
    </source>
</evidence>
<dbReference type="PANTHER" id="PTHR10434">
    <property type="entry name" value="1-ACYL-SN-GLYCEROL-3-PHOSPHATE ACYLTRANSFERASE"/>
    <property type="match status" value="1"/>
</dbReference>
<sequence length="193" mass="22254">MHRTIFSTPVIKPTLRWFARSFFKIKGWKLDFSATENIDRCVMIGAPHTSNWDLPYALLLAFSQDMPIYWMGKIQIFRFPFKHLMMWLGGVPIDRSRSQNVVTQAANQLTQADHLYLTIAPEGTRAKVEQWKTGFYHIAHTAGVPILPVYFDMKARRAGVYKVYHPSGDVEKDLAEIQALYGDLLLRHKDNKG</sequence>
<dbReference type="GO" id="GO:0006654">
    <property type="term" value="P:phosphatidic acid biosynthetic process"/>
    <property type="evidence" value="ECO:0007669"/>
    <property type="project" value="TreeGrafter"/>
</dbReference>
<dbReference type="Pfam" id="PF01553">
    <property type="entry name" value="Acyltransferase"/>
    <property type="match status" value="1"/>
</dbReference>
<keyword evidence="3 5" id="KW-0012">Acyltransferase</keyword>
<dbReference type="GO" id="GO:0003841">
    <property type="term" value="F:1-acylglycerol-3-phosphate O-acyltransferase activity"/>
    <property type="evidence" value="ECO:0007669"/>
    <property type="project" value="TreeGrafter"/>
</dbReference>
<organism evidence="5 6">
    <name type="scientific">Amphritea balenae</name>
    <dbReference type="NCBI Taxonomy" id="452629"/>
    <lineage>
        <taxon>Bacteria</taxon>
        <taxon>Pseudomonadati</taxon>
        <taxon>Pseudomonadota</taxon>
        <taxon>Gammaproteobacteria</taxon>
        <taxon>Oceanospirillales</taxon>
        <taxon>Oceanospirillaceae</taxon>
        <taxon>Amphritea</taxon>
    </lineage>
</organism>
<dbReference type="OrthoDB" id="9796839at2"/>
<comment type="caution">
    <text evidence="5">The sequence shown here is derived from an EMBL/GenBank/DDBJ whole genome shotgun (WGS) entry which is preliminary data.</text>
</comment>
<evidence type="ECO:0000259" key="4">
    <source>
        <dbReference type="SMART" id="SM00563"/>
    </source>
</evidence>
<dbReference type="Proteomes" id="UP000267535">
    <property type="component" value="Unassembled WGS sequence"/>
</dbReference>
<feature type="domain" description="Phospholipid/glycerol acyltransferase" evidence="4">
    <location>
        <begin position="42"/>
        <end position="154"/>
    </location>
</feature>
<keyword evidence="6" id="KW-1185">Reference proteome</keyword>
<accession>A0A3P1SU19</accession>
<keyword evidence="2 5" id="KW-0808">Transferase</keyword>
<dbReference type="SUPFAM" id="SSF69593">
    <property type="entry name" value="Glycerol-3-phosphate (1)-acyltransferase"/>
    <property type="match status" value="1"/>
</dbReference>
<comment type="pathway">
    <text evidence="1">Lipid metabolism.</text>
</comment>
<dbReference type="InterPro" id="IPR002123">
    <property type="entry name" value="Plipid/glycerol_acylTrfase"/>
</dbReference>